<dbReference type="AlphaFoldDB" id="A0AAE0EZV0"/>
<dbReference type="GO" id="GO:0008308">
    <property type="term" value="F:voltage-gated monoatomic anion channel activity"/>
    <property type="evidence" value="ECO:0007669"/>
    <property type="project" value="InterPro"/>
</dbReference>
<evidence type="ECO:0000256" key="5">
    <source>
        <dbReference type="ARBA" id="ARBA00022475"/>
    </source>
</evidence>
<name>A0AAE0EZV0_9CHLO</name>
<feature type="transmembrane region" description="Helical" evidence="10">
    <location>
        <begin position="212"/>
        <end position="230"/>
    </location>
</feature>
<evidence type="ECO:0000256" key="6">
    <source>
        <dbReference type="ARBA" id="ARBA00022692"/>
    </source>
</evidence>
<evidence type="ECO:0000256" key="4">
    <source>
        <dbReference type="ARBA" id="ARBA00022448"/>
    </source>
</evidence>
<evidence type="ECO:0000256" key="7">
    <source>
        <dbReference type="ARBA" id="ARBA00022989"/>
    </source>
</evidence>
<keyword evidence="4" id="KW-0813">Transport</keyword>
<keyword evidence="8" id="KW-0406">Ion transport</keyword>
<proteinExistence type="inferred from homology"/>
<feature type="transmembrane region" description="Helical" evidence="10">
    <location>
        <begin position="378"/>
        <end position="400"/>
    </location>
</feature>
<evidence type="ECO:0000256" key="3">
    <source>
        <dbReference type="ARBA" id="ARBA00007808"/>
    </source>
</evidence>
<evidence type="ECO:0000256" key="2">
    <source>
        <dbReference type="ARBA" id="ARBA00004236"/>
    </source>
</evidence>
<dbReference type="GO" id="GO:0012505">
    <property type="term" value="C:endomembrane system"/>
    <property type="evidence" value="ECO:0007669"/>
    <property type="project" value="UniProtKB-SubCell"/>
</dbReference>
<evidence type="ECO:0000256" key="1">
    <source>
        <dbReference type="ARBA" id="ARBA00004127"/>
    </source>
</evidence>
<feature type="transmembrane region" description="Helical" evidence="10">
    <location>
        <begin position="306"/>
        <end position="324"/>
    </location>
</feature>
<feature type="transmembrane region" description="Helical" evidence="10">
    <location>
        <begin position="68"/>
        <end position="91"/>
    </location>
</feature>
<keyword evidence="6 10" id="KW-0812">Transmembrane</keyword>
<dbReference type="PANTHER" id="PTHR31269:SF2">
    <property type="entry name" value="S-TYPE ANION CHANNEL SLAH3"/>
    <property type="match status" value="1"/>
</dbReference>
<feature type="transmembrane region" description="Helical" evidence="10">
    <location>
        <begin position="128"/>
        <end position="150"/>
    </location>
</feature>
<dbReference type="InterPro" id="IPR004695">
    <property type="entry name" value="SLAC1/Mae1/Ssu1/TehA"/>
</dbReference>
<evidence type="ECO:0000256" key="10">
    <source>
        <dbReference type="SAM" id="Phobius"/>
    </source>
</evidence>
<feature type="transmembrane region" description="Helical" evidence="10">
    <location>
        <begin position="103"/>
        <end position="122"/>
    </location>
</feature>
<keyword evidence="9 10" id="KW-0472">Membrane</keyword>
<dbReference type="EMBL" id="LGRX02029994">
    <property type="protein sequence ID" value="KAK3246279.1"/>
    <property type="molecule type" value="Genomic_DNA"/>
</dbReference>
<comment type="similarity">
    <text evidence="3">Belongs to the SLAC1 S-type anion channel family.</text>
</comment>
<evidence type="ECO:0000256" key="9">
    <source>
        <dbReference type="ARBA" id="ARBA00023136"/>
    </source>
</evidence>
<keyword evidence="5" id="KW-1003">Cell membrane</keyword>
<feature type="transmembrane region" description="Helical" evidence="10">
    <location>
        <begin position="336"/>
        <end position="358"/>
    </location>
</feature>
<feature type="transmembrane region" description="Helical" evidence="10">
    <location>
        <begin position="242"/>
        <end position="262"/>
    </location>
</feature>
<dbReference type="InterPro" id="IPR030183">
    <property type="entry name" value="SLAC/SLAH"/>
</dbReference>
<evidence type="ECO:0000313" key="12">
    <source>
        <dbReference type="Proteomes" id="UP001190700"/>
    </source>
</evidence>
<organism evidence="11 12">
    <name type="scientific">Cymbomonas tetramitiformis</name>
    <dbReference type="NCBI Taxonomy" id="36881"/>
    <lineage>
        <taxon>Eukaryota</taxon>
        <taxon>Viridiplantae</taxon>
        <taxon>Chlorophyta</taxon>
        <taxon>Pyramimonadophyceae</taxon>
        <taxon>Pyramimonadales</taxon>
        <taxon>Pyramimonadaceae</taxon>
        <taxon>Cymbomonas</taxon>
    </lineage>
</organism>
<sequence length="452" mass="51398">MDSVLHTPVVQEGEQTDRIYCSQPFLLRYKITYVGTCVGIAAQSVAWKTLHTSPSLKYFDIPGAIYKIWWWQAVITFSIAFIIYLLKLMYFQKAVWRELNDPVRANFFFTLTLTLTFLTIGVPEEYEFKWGTCFLFYFCAIAELFGRLLLWRVHLEVKAFNFACGSVSDKLVRELSEPTLSHAPAESKLRKAVGSARSSEWLYGKKLSFRNINLPAMLSLIGNFVSASLGSKELIKEEVGDFAIFLFSVGIFYYFMVLVTVYRQLSVGAGEGAIWSLPQEMHPALFFLVAPPCAAAAALSDIQGNFTLSCKLLFFFGMFMYLLMARSMHLFVTTPFSLAWWAFTFPMVAAGLSAAKWSDDWTKTAEANLSGPAHVGNDYHACFALVLILISTLVVLFITWKMLLTIYMMHYEHGRLRSLCYCNEKDSMDPKPAFFRFQDGLFPDDPMMTTLL</sequence>
<gene>
    <name evidence="11" type="ORF">CYMTET_44178</name>
</gene>
<keyword evidence="7 10" id="KW-1133">Transmembrane helix</keyword>
<dbReference type="Pfam" id="PF03595">
    <property type="entry name" value="SLAC1"/>
    <property type="match status" value="1"/>
</dbReference>
<accession>A0AAE0EZV0</accession>
<comment type="subcellular location">
    <subcellularLocation>
        <location evidence="2">Cell membrane</location>
    </subcellularLocation>
    <subcellularLocation>
        <location evidence="1">Endomembrane system</location>
        <topology evidence="1">Multi-pass membrane protein</topology>
    </subcellularLocation>
</comment>
<keyword evidence="12" id="KW-1185">Reference proteome</keyword>
<feature type="transmembrane region" description="Helical" evidence="10">
    <location>
        <begin position="283"/>
        <end position="300"/>
    </location>
</feature>
<protein>
    <submittedName>
        <fullName evidence="11">Uncharacterized protein</fullName>
    </submittedName>
</protein>
<dbReference type="GO" id="GO:0006873">
    <property type="term" value="P:intracellular monoatomic ion homeostasis"/>
    <property type="evidence" value="ECO:0007669"/>
    <property type="project" value="InterPro"/>
</dbReference>
<dbReference type="GO" id="GO:0005886">
    <property type="term" value="C:plasma membrane"/>
    <property type="evidence" value="ECO:0007669"/>
    <property type="project" value="UniProtKB-SubCell"/>
</dbReference>
<reference evidence="11 12" key="1">
    <citation type="journal article" date="2015" name="Genome Biol. Evol.">
        <title>Comparative Genomics of a Bacterivorous Green Alga Reveals Evolutionary Causalities and Consequences of Phago-Mixotrophic Mode of Nutrition.</title>
        <authorList>
            <person name="Burns J.A."/>
            <person name="Paasch A."/>
            <person name="Narechania A."/>
            <person name="Kim E."/>
        </authorList>
    </citation>
    <scope>NUCLEOTIDE SEQUENCE [LARGE SCALE GENOMIC DNA]</scope>
    <source>
        <strain evidence="11 12">PLY_AMNH</strain>
    </source>
</reference>
<evidence type="ECO:0000313" key="11">
    <source>
        <dbReference type="EMBL" id="KAK3246279.1"/>
    </source>
</evidence>
<dbReference type="PANTHER" id="PTHR31269">
    <property type="entry name" value="S-TYPE ANION CHANNEL SLAH3"/>
    <property type="match status" value="1"/>
</dbReference>
<dbReference type="InterPro" id="IPR038665">
    <property type="entry name" value="Voltage-dep_anion_channel_sf"/>
</dbReference>
<dbReference type="Proteomes" id="UP001190700">
    <property type="component" value="Unassembled WGS sequence"/>
</dbReference>
<comment type="caution">
    <text evidence="11">The sequence shown here is derived from an EMBL/GenBank/DDBJ whole genome shotgun (WGS) entry which is preliminary data.</text>
</comment>
<dbReference type="Gene3D" id="1.50.10.150">
    <property type="entry name" value="Voltage-dependent anion channel"/>
    <property type="match status" value="2"/>
</dbReference>
<evidence type="ECO:0000256" key="8">
    <source>
        <dbReference type="ARBA" id="ARBA00023065"/>
    </source>
</evidence>